<evidence type="ECO:0000313" key="2">
    <source>
        <dbReference type="EMBL" id="KAH8520880.1"/>
    </source>
</evidence>
<dbReference type="PANTHER" id="PTHR32208:SF93">
    <property type="entry name" value="ALDEHYDE OXIDASE GLOX1"/>
    <property type="match status" value="1"/>
</dbReference>
<dbReference type="Gene3D" id="2.130.10.80">
    <property type="entry name" value="Galactose oxidase/kelch, beta-propeller"/>
    <property type="match status" value="1"/>
</dbReference>
<organism evidence="2 3">
    <name type="scientific">Populus deltoides</name>
    <name type="common">Eastern poplar</name>
    <name type="synonym">Eastern cottonwood</name>
    <dbReference type="NCBI Taxonomy" id="3696"/>
    <lineage>
        <taxon>Eukaryota</taxon>
        <taxon>Viridiplantae</taxon>
        <taxon>Streptophyta</taxon>
        <taxon>Embryophyta</taxon>
        <taxon>Tracheophyta</taxon>
        <taxon>Spermatophyta</taxon>
        <taxon>Magnoliopsida</taxon>
        <taxon>eudicotyledons</taxon>
        <taxon>Gunneridae</taxon>
        <taxon>Pentapetalae</taxon>
        <taxon>rosids</taxon>
        <taxon>fabids</taxon>
        <taxon>Malpighiales</taxon>
        <taxon>Salicaceae</taxon>
        <taxon>Saliceae</taxon>
        <taxon>Populus</taxon>
    </lineage>
</organism>
<evidence type="ECO:0000313" key="3">
    <source>
        <dbReference type="Proteomes" id="UP000807159"/>
    </source>
</evidence>
<dbReference type="InterPro" id="IPR011043">
    <property type="entry name" value="Gal_Oxase/kelch_b-propeller"/>
</dbReference>
<dbReference type="AlphaFoldDB" id="A0A8T2ZU92"/>
<dbReference type="SUPFAM" id="SSF50965">
    <property type="entry name" value="Galactose oxidase, central domain"/>
    <property type="match status" value="1"/>
</dbReference>
<dbReference type="InterPro" id="IPR037293">
    <property type="entry name" value="Gal_Oxidase_central_sf"/>
</dbReference>
<dbReference type="Proteomes" id="UP000807159">
    <property type="component" value="Chromosome 1"/>
</dbReference>
<accession>A0A8T2ZU92</accession>
<dbReference type="Pfam" id="PF07250">
    <property type="entry name" value="Glyoxal_oxid_N"/>
    <property type="match status" value="1"/>
</dbReference>
<protein>
    <recommendedName>
        <fullName evidence="1">Glyoxal oxidase N-terminal domain-containing protein</fullName>
    </recommendedName>
</protein>
<name>A0A8T2ZU92_POPDE</name>
<dbReference type="PANTHER" id="PTHR32208">
    <property type="entry name" value="SECRETED PROTEIN-RELATED"/>
    <property type="match status" value="1"/>
</dbReference>
<sequence length="483" mass="53919">MDNTINLRRRGYYLRPDDYEFFNKKKILGPHELFNNPFGDAQDYLRKKIDNDFGTQPLPKSASPSHPSFFGLPNEPKGSWELVSVNSGVSAMHAILLPKVDKVLMYDATIWKKSEIRLPAGHCRLLNKTTGEKDCFCHSVLFDIATTAITPLQLHTDTWCSSGGLSIDGNLVGTGGFQGGAKTVRYLETCKGCNWREFPIALADRTRHKRNYLMVDSSWLVVATLSAMCTFHEKDAPMPSPTSFDFLKKTSDKDENNLYPFVHLSTDGNLFIFANDRAVLLNPKSNKVVREFPALPGGHRNYPATGMSVLLPIKLHSKNNRVIPAEVLVCGGSGHRDAYTQASKDIFYTALEDCGRIRIRDKKPAWKREVMPSPRVMGDMMILPTGDVLLLSGAQIGCSGWGFAREANLGPAIYHPKAKLGSRFRELTASTIPRMYHSSSVVLPDGKILVAGSNTNNGYVYNAMFPTELRVEKFLPPYTWIHQ</sequence>
<feature type="domain" description="Glyoxal oxidase N-terminal" evidence="1">
    <location>
        <begin position="92"/>
        <end position="478"/>
    </location>
</feature>
<dbReference type="InterPro" id="IPR009880">
    <property type="entry name" value="Glyoxal_oxidase_N"/>
</dbReference>
<gene>
    <name evidence="2" type="ORF">H0E87_002076</name>
</gene>
<keyword evidence="3" id="KW-1185">Reference proteome</keyword>
<comment type="caution">
    <text evidence="2">The sequence shown here is derived from an EMBL/GenBank/DDBJ whole genome shotgun (WGS) entry which is preliminary data.</text>
</comment>
<dbReference type="EMBL" id="JACEGQ020000001">
    <property type="protein sequence ID" value="KAH8520880.1"/>
    <property type="molecule type" value="Genomic_DNA"/>
</dbReference>
<proteinExistence type="predicted"/>
<reference evidence="2" key="1">
    <citation type="journal article" date="2021" name="J. Hered.">
        <title>Genome Assembly of Salicaceae Populus deltoides (Eastern Cottonwood) I-69 Based on Nanopore Sequencing and Hi-C Technologies.</title>
        <authorList>
            <person name="Bai S."/>
            <person name="Wu H."/>
            <person name="Zhang J."/>
            <person name="Pan Z."/>
            <person name="Zhao W."/>
            <person name="Li Z."/>
            <person name="Tong C."/>
        </authorList>
    </citation>
    <scope>NUCLEOTIDE SEQUENCE</scope>
    <source>
        <tissue evidence="2">Leaf</tissue>
    </source>
</reference>
<evidence type="ECO:0000259" key="1">
    <source>
        <dbReference type="Pfam" id="PF07250"/>
    </source>
</evidence>